<organism evidence="1 2">
    <name type="scientific">Vigna unguiculata</name>
    <name type="common">Cowpea</name>
    <dbReference type="NCBI Taxonomy" id="3917"/>
    <lineage>
        <taxon>Eukaryota</taxon>
        <taxon>Viridiplantae</taxon>
        <taxon>Streptophyta</taxon>
        <taxon>Embryophyta</taxon>
        <taxon>Tracheophyta</taxon>
        <taxon>Spermatophyta</taxon>
        <taxon>Magnoliopsida</taxon>
        <taxon>eudicotyledons</taxon>
        <taxon>Gunneridae</taxon>
        <taxon>Pentapetalae</taxon>
        <taxon>rosids</taxon>
        <taxon>fabids</taxon>
        <taxon>Fabales</taxon>
        <taxon>Fabaceae</taxon>
        <taxon>Papilionoideae</taxon>
        <taxon>50 kb inversion clade</taxon>
        <taxon>NPAAA clade</taxon>
        <taxon>indigoferoid/millettioid clade</taxon>
        <taxon>Phaseoleae</taxon>
        <taxon>Vigna</taxon>
    </lineage>
</organism>
<proteinExistence type="predicted"/>
<protein>
    <submittedName>
        <fullName evidence="1">Uncharacterized protein</fullName>
    </submittedName>
</protein>
<keyword evidence="2" id="KW-1185">Reference proteome</keyword>
<dbReference type="EMBL" id="CP039346">
    <property type="protein sequence ID" value="QCD84016.1"/>
    <property type="molecule type" value="Genomic_DNA"/>
</dbReference>
<evidence type="ECO:0000313" key="2">
    <source>
        <dbReference type="Proteomes" id="UP000501690"/>
    </source>
</evidence>
<reference evidence="1 2" key="1">
    <citation type="submission" date="2019-04" db="EMBL/GenBank/DDBJ databases">
        <title>An improved genome assembly and genetic linkage map for asparagus bean, Vigna unguiculata ssp. sesquipedialis.</title>
        <authorList>
            <person name="Xia Q."/>
            <person name="Zhang R."/>
            <person name="Dong Y."/>
        </authorList>
    </citation>
    <scope>NUCLEOTIDE SEQUENCE [LARGE SCALE GENOMIC DNA]</scope>
    <source>
        <tissue evidence="1">Leaf</tissue>
    </source>
</reference>
<evidence type="ECO:0000313" key="1">
    <source>
        <dbReference type="EMBL" id="QCD84016.1"/>
    </source>
</evidence>
<dbReference type="AlphaFoldDB" id="A0A4D6L6B5"/>
<gene>
    <name evidence="1" type="ORF">DEO72_LG2g4366</name>
</gene>
<name>A0A4D6L6B5_VIGUN</name>
<sequence length="283" mass="32152">MNTMSLHDQNPSVHAVFRKSFGFRQEQLGGHECAARRLIFHAQFSGFCSEPPGGDELPLDNAMLFWVVLMCYEIWRSDWEFDSPIETIMEKDLDTHRFRERRFCQVLVRRLATLDWPLGDDEVQTLFGEFKWWEMRERSVGTLNHVVALDYQECNLDLTRAIGPLGKSLHRVAPGAWRHGVFYQAINPAIVGLSELGAWRRGCPAKRSVQVRRVGLQAVRRGGTMRGQVRVSIINPESGANYLCVIKVEKPWGLSSPFLFVLGNDRVILYTGADDDTSGVVDA</sequence>
<accession>A0A4D6L6B5</accession>
<dbReference type="Proteomes" id="UP000501690">
    <property type="component" value="Linkage Group LG2"/>
</dbReference>